<dbReference type="PANTHER" id="PTHR32114:SF2">
    <property type="entry name" value="ABC TRANSPORTER ABCH.3"/>
    <property type="match status" value="1"/>
</dbReference>
<evidence type="ECO:0000256" key="1">
    <source>
        <dbReference type="SAM" id="Coils"/>
    </source>
</evidence>
<dbReference type="PANTHER" id="PTHR32114">
    <property type="entry name" value="ABC TRANSPORTER ABCH.3"/>
    <property type="match status" value="1"/>
</dbReference>
<evidence type="ECO:0000313" key="3">
    <source>
        <dbReference type="EMBL" id="RKR84093.1"/>
    </source>
</evidence>
<accession>A0A495J5R1</accession>
<dbReference type="RefSeq" id="WP_121199518.1">
    <property type="nucleotide sequence ID" value="NZ_RBKU01000001.1"/>
</dbReference>
<feature type="domain" description="Rad50/SbcC-type AAA" evidence="2">
    <location>
        <begin position="6"/>
        <end position="233"/>
    </location>
</feature>
<proteinExistence type="predicted"/>
<evidence type="ECO:0000313" key="4">
    <source>
        <dbReference type="Proteomes" id="UP000268007"/>
    </source>
</evidence>
<dbReference type="GO" id="GO:0016887">
    <property type="term" value="F:ATP hydrolysis activity"/>
    <property type="evidence" value="ECO:0007669"/>
    <property type="project" value="InterPro"/>
</dbReference>
<dbReference type="InterPro" id="IPR027417">
    <property type="entry name" value="P-loop_NTPase"/>
</dbReference>
<sequence>MKILAIRIKNLASLEGVSEIDFTEDPLCSAGIFAITGPTGSGKSTILDAICLALYGKTPRYIQAKETGIEIQDTPGSRISQGDVKGILRDGTGEGFAEVDFIGVDGNKYKASWQVKRAYGKIEGALQGEVIVLTNLNTNVVVPGKKTETLQQIERLVGLNFEQFTRSVLLAQGDFTAFLKANKDEKASLLEKLTGNFIYSEISKSIFDKCRKAEQDLRELNLQKEAIAIYTDEEIVIIENHQQELANQIEHLNKISKELIAEQSWHIRLAELIAGTSKAENDWQVAIVAKSASEARSTLVQRVSEVQPVRTLVDAKFQGETQYKEVAGELSVADQNIEDLTKSQSAYKDQLQLAEKTLTDSKKIKSETYPLIEKAKKLDVVISEKRSQVSVAEKAIDDVSKEMDLHNSQVKLKQAEAASLKQKIENLESWKTENIHRQPIATNIILISSKLTDAANILSSRLKVKGDLELNNQNEIVLKKDIKLLEDNVLRKQSELALKTSSVQTDQTVLAGIDIDKIKKEKQVCDAEIEDIILGSAQWNLYYQALTDHRSTVNSLKNNQAALIDKKASLELAQNKLAEIKTIKDTSGKILSDARLRIAENVEHLRTSLIDDEPCPVCGSTEHPYKEYSPVLNQVISGLEQEHRQNETIYEECLEKYTGLTQACEGLERQIKLDNDQLEIRRIAAGQLADRWKSFKVQKQCEVIDQDKKAVWLRDKTAGLKSEQTSLDSKITSYNSLKQAVANIQLEIEKAKSELTKLTDDVKDKTHKKQLLTEHSKGLLQQEAKCEADLKILHDGLSPYFENKDWFTHWQDNPPQFIKRIKDFADLWVQKIGDLESDKKSEGICLTELLGLAGRTKDFASSFSKQQEIHLNRKNELQAVVKERKELFSGEEVITVEKRLEDNIVNAEQNVKLINDELQKTEALLIKTNTQKSQLTKDAERLKQLINNNSSKIKEWLSNYQFKHGVELAEEELANLLQFTHDWIDEERKALKVIDDAVTTGLSVHLERRSQLENHIKKQLSERTSEETEELLTENKLNLDASVQVRNENTFKLQQDVINKQKSTDLLNKIQDKETVAENWGKLNEMIGSADGKKFRQIAQEFTLDVLLGYANIHMQMLSKRYSIQRISNTLGLQVVDKDMGDEVRTIYSLSGGESFLVSLALALGLAELSSSKMNVESLFIDEGFGSLDPVTLTVAMGALEGLHNQGRKVGVISHVQEMTERIPAQIRVTKCSSGKSEITIAVL</sequence>
<gene>
    <name evidence="3" type="ORF">BDD43_4320</name>
</gene>
<keyword evidence="1" id="KW-0175">Coiled coil</keyword>
<dbReference type="SUPFAM" id="SSF52540">
    <property type="entry name" value="P-loop containing nucleoside triphosphate hydrolases"/>
    <property type="match status" value="1"/>
</dbReference>
<dbReference type="GO" id="GO:0006302">
    <property type="term" value="P:double-strand break repair"/>
    <property type="evidence" value="ECO:0007669"/>
    <property type="project" value="InterPro"/>
</dbReference>
<dbReference type="AlphaFoldDB" id="A0A495J5R1"/>
<keyword evidence="3" id="KW-0540">Nuclease</keyword>
<dbReference type="OrthoDB" id="9795626at2"/>
<dbReference type="InterPro" id="IPR038729">
    <property type="entry name" value="Rad50/SbcC_AAA"/>
</dbReference>
<dbReference type="Proteomes" id="UP000268007">
    <property type="component" value="Unassembled WGS sequence"/>
</dbReference>
<keyword evidence="3" id="KW-0378">Hydrolase</keyword>
<dbReference type="GO" id="GO:0004527">
    <property type="term" value="F:exonuclease activity"/>
    <property type="evidence" value="ECO:0007669"/>
    <property type="project" value="UniProtKB-KW"/>
</dbReference>
<dbReference type="Gene3D" id="3.40.50.300">
    <property type="entry name" value="P-loop containing nucleotide triphosphate hydrolases"/>
    <property type="match status" value="2"/>
</dbReference>
<feature type="coiled-coil region" evidence="1">
    <location>
        <begin position="734"/>
        <end position="768"/>
    </location>
</feature>
<name>A0A495J5R1_9SPHI</name>
<reference evidence="3 4" key="1">
    <citation type="submission" date="2018-10" db="EMBL/GenBank/DDBJ databases">
        <title>Genomic Encyclopedia of Archaeal and Bacterial Type Strains, Phase II (KMG-II): from individual species to whole genera.</title>
        <authorList>
            <person name="Goeker M."/>
        </authorList>
    </citation>
    <scope>NUCLEOTIDE SEQUENCE [LARGE SCALE GENOMIC DNA]</scope>
    <source>
        <strain evidence="3 4">DSM 18602</strain>
    </source>
</reference>
<protein>
    <submittedName>
        <fullName evidence="3">Exonuclease SbcC</fullName>
    </submittedName>
</protein>
<dbReference type="Pfam" id="PF13476">
    <property type="entry name" value="AAA_23"/>
    <property type="match status" value="1"/>
</dbReference>
<keyword evidence="4" id="KW-1185">Reference proteome</keyword>
<comment type="caution">
    <text evidence="3">The sequence shown here is derived from an EMBL/GenBank/DDBJ whole genome shotgun (WGS) entry which is preliminary data.</text>
</comment>
<keyword evidence="3" id="KW-0269">Exonuclease</keyword>
<organism evidence="3 4">
    <name type="scientific">Mucilaginibacter gracilis</name>
    <dbReference type="NCBI Taxonomy" id="423350"/>
    <lineage>
        <taxon>Bacteria</taxon>
        <taxon>Pseudomonadati</taxon>
        <taxon>Bacteroidota</taxon>
        <taxon>Sphingobacteriia</taxon>
        <taxon>Sphingobacteriales</taxon>
        <taxon>Sphingobacteriaceae</taxon>
        <taxon>Mucilaginibacter</taxon>
    </lineage>
</organism>
<evidence type="ECO:0000259" key="2">
    <source>
        <dbReference type="Pfam" id="PF13476"/>
    </source>
</evidence>
<dbReference type="EMBL" id="RBKU01000001">
    <property type="protein sequence ID" value="RKR84093.1"/>
    <property type="molecule type" value="Genomic_DNA"/>
</dbReference>
<dbReference type="Pfam" id="PF13558">
    <property type="entry name" value="SbcC_Walker_B"/>
    <property type="match status" value="1"/>
</dbReference>
<feature type="coiled-coil region" evidence="1">
    <location>
        <begin position="897"/>
        <end position="945"/>
    </location>
</feature>